<evidence type="ECO:0000256" key="3">
    <source>
        <dbReference type="ARBA" id="ARBA00023002"/>
    </source>
</evidence>
<keyword evidence="2" id="KW-0521">NADP</keyword>
<name>A0A9P8VNM2_9HYPO</name>
<evidence type="ECO:0000256" key="2">
    <source>
        <dbReference type="ARBA" id="ARBA00022857"/>
    </source>
</evidence>
<organism evidence="4 5">
    <name type="scientific">Thelonectria olida</name>
    <dbReference type="NCBI Taxonomy" id="1576542"/>
    <lineage>
        <taxon>Eukaryota</taxon>
        <taxon>Fungi</taxon>
        <taxon>Dikarya</taxon>
        <taxon>Ascomycota</taxon>
        <taxon>Pezizomycotina</taxon>
        <taxon>Sordariomycetes</taxon>
        <taxon>Hypocreomycetidae</taxon>
        <taxon>Hypocreales</taxon>
        <taxon>Nectriaceae</taxon>
        <taxon>Thelonectria</taxon>
    </lineage>
</organism>
<dbReference type="OrthoDB" id="191139at2759"/>
<dbReference type="InterPro" id="IPR002347">
    <property type="entry name" value="SDR_fam"/>
</dbReference>
<dbReference type="SUPFAM" id="SSF51735">
    <property type="entry name" value="NAD(P)-binding Rossmann-fold domains"/>
    <property type="match status" value="1"/>
</dbReference>
<accession>A0A9P8VNM2</accession>
<sequence length="313" mass="34288">MGSFLSKGVPFNPDTDIASLKGKTILVTGGNSGLGKQSILELAKHNPREIWLGARSRTKAEEAIKEIRSQVPNAPPIKPLQMDLASFESIHEAAKSFREQSDRLDILLLNAGIMSVPEGKTKDGYEIQFGTNHMGHALLSKLLLPTLLKTAEQPGSDVRVVVLSSSAHQYAPKTDGIIFSTLKTTAKEISTITRYGQSKLANILFAQEFARRYPQIKVPSIMPGLVTTNLANTMSDNSLIMRIAWKITAAVIGVNVQTGALNQLWASTAANVKSGEYYTPVGMTGQGKRWTNNPDLAKELWEWTETELEKEKL</sequence>
<reference evidence="4 5" key="1">
    <citation type="journal article" date="2021" name="Nat. Commun.">
        <title>Genetic determinants of endophytism in the Arabidopsis root mycobiome.</title>
        <authorList>
            <person name="Mesny F."/>
            <person name="Miyauchi S."/>
            <person name="Thiergart T."/>
            <person name="Pickel B."/>
            <person name="Atanasova L."/>
            <person name="Karlsson M."/>
            <person name="Huettel B."/>
            <person name="Barry K.W."/>
            <person name="Haridas S."/>
            <person name="Chen C."/>
            <person name="Bauer D."/>
            <person name="Andreopoulos W."/>
            <person name="Pangilinan J."/>
            <person name="LaButti K."/>
            <person name="Riley R."/>
            <person name="Lipzen A."/>
            <person name="Clum A."/>
            <person name="Drula E."/>
            <person name="Henrissat B."/>
            <person name="Kohler A."/>
            <person name="Grigoriev I.V."/>
            <person name="Martin F.M."/>
            <person name="Hacquard S."/>
        </authorList>
    </citation>
    <scope>NUCLEOTIDE SEQUENCE [LARGE SCALE GENOMIC DNA]</scope>
    <source>
        <strain evidence="4 5">MPI-CAGE-CH-0241</strain>
    </source>
</reference>
<dbReference type="InterPro" id="IPR036291">
    <property type="entry name" value="NAD(P)-bd_dom_sf"/>
</dbReference>
<dbReference type="GO" id="GO:0016491">
    <property type="term" value="F:oxidoreductase activity"/>
    <property type="evidence" value="ECO:0007669"/>
    <property type="project" value="UniProtKB-KW"/>
</dbReference>
<dbReference type="PRINTS" id="PR00081">
    <property type="entry name" value="GDHRDH"/>
</dbReference>
<comment type="similarity">
    <text evidence="1">Belongs to the short-chain dehydrogenases/reductases (SDR) family.</text>
</comment>
<proteinExistence type="inferred from homology"/>
<gene>
    <name evidence="4" type="ORF">B0T10DRAFT_594849</name>
</gene>
<dbReference type="PANTHER" id="PTHR24320:SF282">
    <property type="entry name" value="WW DOMAIN-CONTAINING OXIDOREDUCTASE"/>
    <property type="match status" value="1"/>
</dbReference>
<evidence type="ECO:0000313" key="5">
    <source>
        <dbReference type="Proteomes" id="UP000777438"/>
    </source>
</evidence>
<protein>
    <submittedName>
        <fullName evidence="4">Uncharacterized protein</fullName>
    </submittedName>
</protein>
<dbReference type="Pfam" id="PF00106">
    <property type="entry name" value="adh_short"/>
    <property type="match status" value="1"/>
</dbReference>
<keyword evidence="3" id="KW-0560">Oxidoreductase</keyword>
<dbReference type="AlphaFoldDB" id="A0A9P8VNM2"/>
<dbReference type="EMBL" id="JAGPYM010000075">
    <property type="protein sequence ID" value="KAH6869285.1"/>
    <property type="molecule type" value="Genomic_DNA"/>
</dbReference>
<comment type="caution">
    <text evidence="4">The sequence shown here is derived from an EMBL/GenBank/DDBJ whole genome shotgun (WGS) entry which is preliminary data.</text>
</comment>
<dbReference type="Proteomes" id="UP000777438">
    <property type="component" value="Unassembled WGS sequence"/>
</dbReference>
<evidence type="ECO:0000313" key="4">
    <source>
        <dbReference type="EMBL" id="KAH6869285.1"/>
    </source>
</evidence>
<evidence type="ECO:0000256" key="1">
    <source>
        <dbReference type="ARBA" id="ARBA00006484"/>
    </source>
</evidence>
<dbReference type="PANTHER" id="PTHR24320">
    <property type="entry name" value="RETINOL DEHYDROGENASE"/>
    <property type="match status" value="1"/>
</dbReference>
<keyword evidence="5" id="KW-1185">Reference proteome</keyword>
<dbReference type="Gene3D" id="3.40.50.720">
    <property type="entry name" value="NAD(P)-binding Rossmann-like Domain"/>
    <property type="match status" value="1"/>
</dbReference>